<proteinExistence type="inferred from homology"/>
<dbReference type="NCBIfam" id="TIGR01845">
    <property type="entry name" value="outer_NodT"/>
    <property type="match status" value="1"/>
</dbReference>
<dbReference type="EMBL" id="CP017755">
    <property type="protein sequence ID" value="AOZ10819.1"/>
    <property type="molecule type" value="Genomic_DNA"/>
</dbReference>
<feature type="signal peptide" evidence="2">
    <location>
        <begin position="1"/>
        <end position="17"/>
    </location>
</feature>
<dbReference type="Pfam" id="PF02321">
    <property type="entry name" value="OEP"/>
    <property type="match status" value="2"/>
</dbReference>
<dbReference type="InterPro" id="IPR003423">
    <property type="entry name" value="OMP_efflux"/>
</dbReference>
<keyword evidence="2" id="KW-1134">Transmembrane beta strand</keyword>
<evidence type="ECO:0000256" key="1">
    <source>
        <dbReference type="ARBA" id="ARBA00007613"/>
    </source>
</evidence>
<dbReference type="PANTHER" id="PTHR30203:SF33">
    <property type="entry name" value="BLR4455 PROTEIN"/>
    <property type="match status" value="1"/>
</dbReference>
<dbReference type="PANTHER" id="PTHR30203">
    <property type="entry name" value="OUTER MEMBRANE CATION EFFLUX PROTEIN"/>
    <property type="match status" value="1"/>
</dbReference>
<keyword evidence="2" id="KW-0449">Lipoprotein</keyword>
<keyword evidence="2" id="KW-0564">Palmitate</keyword>
<keyword evidence="4" id="KW-0808">Transferase</keyword>
<dbReference type="GO" id="GO:0016301">
    <property type="term" value="F:kinase activity"/>
    <property type="evidence" value="ECO:0007669"/>
    <property type="project" value="UniProtKB-KW"/>
</dbReference>
<comment type="subcellular location">
    <subcellularLocation>
        <location evidence="2">Cell membrane</location>
        <topology evidence="2">Lipid-anchor</topology>
    </subcellularLocation>
</comment>
<name>A0ABN4U0V2_9BURK</name>
<dbReference type="Gene3D" id="2.20.200.10">
    <property type="entry name" value="Outer membrane efflux proteins (OEP)"/>
    <property type="match status" value="1"/>
</dbReference>
<reference evidence="4 5" key="1">
    <citation type="submission" date="2016-10" db="EMBL/GenBank/DDBJ databases">
        <title>Complete genome sequences of three Cupriavidus strains isolated from various Malaysian environments.</title>
        <authorList>
            <person name="Abdullah A.A.-A."/>
            <person name="Shafie N.A.H."/>
            <person name="Lau N.S."/>
        </authorList>
    </citation>
    <scope>NUCLEOTIDE SEQUENCE [LARGE SCALE GENOMIC DNA]</scope>
    <source>
        <strain evidence="4 5">USMAA1020</strain>
    </source>
</reference>
<dbReference type="Proteomes" id="UP000177515">
    <property type="component" value="Chromosome 2"/>
</dbReference>
<keyword evidence="4" id="KW-0418">Kinase</keyword>
<dbReference type="SUPFAM" id="SSF56954">
    <property type="entry name" value="Outer membrane efflux proteins (OEP)"/>
    <property type="match status" value="1"/>
</dbReference>
<feature type="chain" id="PRO_5044998729" evidence="2">
    <location>
        <begin position="18"/>
        <end position="496"/>
    </location>
</feature>
<feature type="coiled-coil region" evidence="3">
    <location>
        <begin position="231"/>
        <end position="258"/>
    </location>
</feature>
<evidence type="ECO:0000313" key="4">
    <source>
        <dbReference type="EMBL" id="AOZ10819.1"/>
    </source>
</evidence>
<keyword evidence="2" id="KW-0732">Signal</keyword>
<dbReference type="Gene3D" id="1.20.1600.10">
    <property type="entry name" value="Outer membrane efflux proteins (OEP)"/>
    <property type="match status" value="1"/>
</dbReference>
<sequence length="496" mass="52333">MAAAAAGCALLSACAFGPDFKTPAAPATAGYTPAPLPAQTAAAATVGGEAQRFVAGMDIPRQWWQLFQSPKLDRLIEDAFQASPTVAAAQAALRQAHENVKAQQGAFFPTLQASYSPSRQRNAVGTISPTLTSGDEYFTLHTAQLAISYAPDVFGLNRRQVESLRASEEAQRCQVEATYLTLASSLVVAAIQEAGLRAQIHAQERIVEINTRLFDNLQRQQGLGAASGLDVAAAQTQLAQAEQALPTLRKQLALQRDQLAALTGKLPAEGPEDTFTFADFQLPRELPVSLPSQLVHQRPDVRAAEANLHAATAQVGVAIANMLPQLTLTGSLGGSSTVFSQMFNDGNVFWSLAGSATQTLFAGGTLLARKRAADAAMAQAEAQYRETVVVAFQNVADTLHALDADALVLQAALKSEQAANRTLDITSRQLELGQINVLALLNAEQAYQTTVQATVQARASRFADTAALYLALGGGWWHGDTSSIAAGDSGAKTSQP</sequence>
<keyword evidence="2" id="KW-0812">Transmembrane</keyword>
<comment type="similarity">
    <text evidence="1 2">Belongs to the outer membrane factor (OMF) (TC 1.B.17) family.</text>
</comment>
<evidence type="ECO:0000256" key="3">
    <source>
        <dbReference type="SAM" id="Coils"/>
    </source>
</evidence>
<evidence type="ECO:0000313" key="5">
    <source>
        <dbReference type="Proteomes" id="UP000177515"/>
    </source>
</evidence>
<dbReference type="InterPro" id="IPR010131">
    <property type="entry name" value="MdtP/NodT-like"/>
</dbReference>
<evidence type="ECO:0000256" key="2">
    <source>
        <dbReference type="RuleBase" id="RU362097"/>
    </source>
</evidence>
<keyword evidence="2" id="KW-0472">Membrane</keyword>
<accession>A0ABN4U0V2</accession>
<protein>
    <submittedName>
        <fullName evidence="4">Histidine kinase</fullName>
    </submittedName>
</protein>
<organism evidence="4 5">
    <name type="scientific">Cupriavidus malaysiensis</name>
    <dbReference type="NCBI Taxonomy" id="367825"/>
    <lineage>
        <taxon>Bacteria</taxon>
        <taxon>Pseudomonadati</taxon>
        <taxon>Pseudomonadota</taxon>
        <taxon>Betaproteobacteria</taxon>
        <taxon>Burkholderiales</taxon>
        <taxon>Burkholderiaceae</taxon>
        <taxon>Cupriavidus</taxon>
    </lineage>
</organism>
<gene>
    <name evidence="4" type="ORF">BKK80_26135</name>
</gene>
<keyword evidence="3" id="KW-0175">Coiled coil</keyword>
<keyword evidence="5" id="KW-1185">Reference proteome</keyword>